<keyword evidence="2" id="KW-0238">DNA-binding</keyword>
<dbReference type="InterPro" id="IPR036390">
    <property type="entry name" value="WH_DNA-bd_sf"/>
</dbReference>
<dbReference type="Proteomes" id="UP000051442">
    <property type="component" value="Unassembled WGS sequence"/>
</dbReference>
<keyword evidence="1" id="KW-0805">Transcription regulation</keyword>
<dbReference type="SUPFAM" id="SSF46785">
    <property type="entry name" value="Winged helix' DNA-binding domain"/>
    <property type="match status" value="1"/>
</dbReference>
<name>A0A0R2ENU4_9LACO</name>
<dbReference type="InterPro" id="IPR036388">
    <property type="entry name" value="WH-like_DNA-bd_sf"/>
</dbReference>
<dbReference type="PRINTS" id="PR00598">
    <property type="entry name" value="HTHMARR"/>
</dbReference>
<dbReference type="Pfam" id="PF12802">
    <property type="entry name" value="MarR_2"/>
    <property type="match status" value="1"/>
</dbReference>
<gene>
    <name evidence="5" type="ORF">FD14_GL002933</name>
</gene>
<dbReference type="EMBL" id="AYZM01000178">
    <property type="protein sequence ID" value="KRN15589.1"/>
    <property type="molecule type" value="Genomic_DNA"/>
</dbReference>
<evidence type="ECO:0000313" key="6">
    <source>
        <dbReference type="Proteomes" id="UP000051442"/>
    </source>
</evidence>
<dbReference type="PANTHER" id="PTHR42756">
    <property type="entry name" value="TRANSCRIPTIONAL REGULATOR, MARR"/>
    <property type="match status" value="1"/>
</dbReference>
<feature type="domain" description="HTH marR-type" evidence="4">
    <location>
        <begin position="3"/>
        <end position="137"/>
    </location>
</feature>
<proteinExistence type="predicted"/>
<comment type="caution">
    <text evidence="5">The sequence shown here is derived from an EMBL/GenBank/DDBJ whole genome shotgun (WGS) entry which is preliminary data.</text>
</comment>
<dbReference type="PROSITE" id="PS50995">
    <property type="entry name" value="HTH_MARR_2"/>
    <property type="match status" value="1"/>
</dbReference>
<dbReference type="InterPro" id="IPR000835">
    <property type="entry name" value="HTH_MarR-typ"/>
</dbReference>
<dbReference type="RefSeq" id="WP_054734516.1">
    <property type="nucleotide sequence ID" value="NZ_AYZM01000178.1"/>
</dbReference>
<dbReference type="AlphaFoldDB" id="A0A0R2ENU4"/>
<sequence length="142" mass="16636">MEASDTGRLLRKAANQLIYNFDQFAGQYGLTSMQMSVIDYLSRQGSHVVIQRDLEREFNVQRSTMTLLLQRMDKKGLVKRQKAVTDGRQKEVTLTAKAREMERIIQDYMQGQDRKIRATFDDETIEQFQEILTYYINLTEGK</sequence>
<evidence type="ECO:0000256" key="3">
    <source>
        <dbReference type="ARBA" id="ARBA00023163"/>
    </source>
</evidence>
<evidence type="ECO:0000256" key="1">
    <source>
        <dbReference type="ARBA" id="ARBA00023015"/>
    </source>
</evidence>
<evidence type="ECO:0000256" key="2">
    <source>
        <dbReference type="ARBA" id="ARBA00023125"/>
    </source>
</evidence>
<dbReference type="SMART" id="SM00347">
    <property type="entry name" value="HTH_MARR"/>
    <property type="match status" value="1"/>
</dbReference>
<dbReference type="STRING" id="1423804.FD14_GL002933"/>
<organism evidence="5 6">
    <name type="scientific">Secundilactobacillus similis DSM 23365 = JCM 2765</name>
    <dbReference type="NCBI Taxonomy" id="1423804"/>
    <lineage>
        <taxon>Bacteria</taxon>
        <taxon>Bacillati</taxon>
        <taxon>Bacillota</taxon>
        <taxon>Bacilli</taxon>
        <taxon>Lactobacillales</taxon>
        <taxon>Lactobacillaceae</taxon>
        <taxon>Secundilactobacillus</taxon>
    </lineage>
</organism>
<accession>A0A0R2ENU4</accession>
<dbReference type="GO" id="GO:0003700">
    <property type="term" value="F:DNA-binding transcription factor activity"/>
    <property type="evidence" value="ECO:0007669"/>
    <property type="project" value="InterPro"/>
</dbReference>
<dbReference type="GO" id="GO:0003677">
    <property type="term" value="F:DNA binding"/>
    <property type="evidence" value="ECO:0007669"/>
    <property type="project" value="UniProtKB-KW"/>
</dbReference>
<protein>
    <recommendedName>
        <fullName evidence="4">HTH marR-type domain-containing protein</fullName>
    </recommendedName>
</protein>
<evidence type="ECO:0000313" key="5">
    <source>
        <dbReference type="EMBL" id="KRN15589.1"/>
    </source>
</evidence>
<dbReference type="Gene3D" id="1.10.10.10">
    <property type="entry name" value="Winged helix-like DNA-binding domain superfamily/Winged helix DNA-binding domain"/>
    <property type="match status" value="1"/>
</dbReference>
<dbReference type="PANTHER" id="PTHR42756:SF1">
    <property type="entry name" value="TRANSCRIPTIONAL REPRESSOR OF EMRAB OPERON"/>
    <property type="match status" value="1"/>
</dbReference>
<reference evidence="5 6" key="1">
    <citation type="journal article" date="2015" name="Genome Announc.">
        <title>Expanding the biotechnology potential of lactobacilli through comparative genomics of 213 strains and associated genera.</title>
        <authorList>
            <person name="Sun Z."/>
            <person name="Harris H.M."/>
            <person name="McCann A."/>
            <person name="Guo C."/>
            <person name="Argimon S."/>
            <person name="Zhang W."/>
            <person name="Yang X."/>
            <person name="Jeffery I.B."/>
            <person name="Cooney J.C."/>
            <person name="Kagawa T.F."/>
            <person name="Liu W."/>
            <person name="Song Y."/>
            <person name="Salvetti E."/>
            <person name="Wrobel A."/>
            <person name="Rasinkangas P."/>
            <person name="Parkhill J."/>
            <person name="Rea M.C."/>
            <person name="O'Sullivan O."/>
            <person name="Ritari J."/>
            <person name="Douillard F.P."/>
            <person name="Paul Ross R."/>
            <person name="Yang R."/>
            <person name="Briner A.E."/>
            <person name="Felis G.E."/>
            <person name="de Vos W.M."/>
            <person name="Barrangou R."/>
            <person name="Klaenhammer T.R."/>
            <person name="Caufield P.W."/>
            <person name="Cui Y."/>
            <person name="Zhang H."/>
            <person name="O'Toole P.W."/>
        </authorList>
    </citation>
    <scope>NUCLEOTIDE SEQUENCE [LARGE SCALE GENOMIC DNA]</scope>
    <source>
        <strain evidence="5 6">DSM 23365</strain>
    </source>
</reference>
<keyword evidence="3" id="KW-0804">Transcription</keyword>
<evidence type="ECO:0000259" key="4">
    <source>
        <dbReference type="PROSITE" id="PS50995"/>
    </source>
</evidence>
<dbReference type="PATRIC" id="fig|1423804.4.peg.3155"/>
<keyword evidence="6" id="KW-1185">Reference proteome</keyword>
<dbReference type="OrthoDB" id="384891at2"/>